<dbReference type="InterPro" id="IPR006531">
    <property type="entry name" value="Gp5/Vgr_OB"/>
</dbReference>
<dbReference type="Pfam" id="PF05954">
    <property type="entry name" value="Phage_GPD"/>
    <property type="match status" value="1"/>
</dbReference>
<dbReference type="InterPro" id="IPR037026">
    <property type="entry name" value="Vgr_OB-fold_dom_sf"/>
</dbReference>
<evidence type="ECO:0000259" key="5">
    <source>
        <dbReference type="Pfam" id="PF22178"/>
    </source>
</evidence>
<evidence type="ECO:0000256" key="2">
    <source>
        <dbReference type="ARBA" id="ARBA00005558"/>
    </source>
</evidence>
<protein>
    <submittedName>
        <fullName evidence="7">Type VI secretion system Vgr family protein</fullName>
    </submittedName>
</protein>
<dbReference type="Pfam" id="PF22178">
    <property type="entry name" value="Gp5_trimer_C"/>
    <property type="match status" value="1"/>
</dbReference>
<dbReference type="Pfam" id="PF04717">
    <property type="entry name" value="Phage_base_V"/>
    <property type="match status" value="1"/>
</dbReference>
<evidence type="ECO:0000313" key="7">
    <source>
        <dbReference type="RefSeq" id="WP_028311601.1"/>
    </source>
</evidence>
<comment type="similarity">
    <text evidence="2">Belongs to the VgrG protein family.</text>
</comment>
<evidence type="ECO:0000313" key="6">
    <source>
        <dbReference type="Proteomes" id="UP000675920"/>
    </source>
</evidence>
<dbReference type="PANTHER" id="PTHR32305:SF15">
    <property type="entry name" value="PROTEIN RHSA-RELATED"/>
    <property type="match status" value="1"/>
</dbReference>
<comment type="subcellular location">
    <subcellularLocation>
        <location evidence="1">Secreted</location>
    </subcellularLocation>
</comment>
<keyword evidence="6" id="KW-1185">Reference proteome</keyword>
<dbReference type="AlphaFoldDB" id="A0A8B6X539"/>
<feature type="domain" description="Gp5/Type VI secretion system Vgr protein OB-fold" evidence="4">
    <location>
        <begin position="372"/>
        <end position="439"/>
    </location>
</feature>
<sequence>MRDGFVQTGNFLQVTTPFGKDVLMLDALEASEGISELFSINLQMRSSNTALDASKIIGKSVTVTLKAADGPARYFNGIASRFVHTGGDRDFAHYSAEIVPTAYLLTLDRDRAVWQNKSAADIVKAVLGDFGVTFSSKLTGTYTAIEYCVQYDETAFEFISRLMESAGICYWFTFANGSHTMVLADASTAHQPCTDAATMRFLPETGTLSQTDTITSFAVEDRLVPQKHVLSDFDPLKPSTALKAEASGTTGKGELFEWPGRHASSSAGTALAKLRLQASQADSHVLRGQGYAYSFAAGTKFTLKDHFRSALNTSHVLRRVHHSARDQRYCNSFEAFPATTTFRPPLVTPRPRVHGSQTATVVGPKGEEIWTDKYGRIKLQFHWDRVGKKDDTSSCWVRVAQSTAGSGFGSLFLPRIGQEVVVTHVDGDPDRPLVTGAVYNGEHLPPVTLPTNQTQTVIKTRSSKQGKAGNEIRLEDKKDAEEFYLHAQKDMKVEIENGLTVTLTEGAEKHTLTKGDRTVDVQKGKETHNVKGTRTLTITGDESHTNKGDFKQTVSGKYTLKVTGDLTLDVTGGITIKAGKAITMTAGTSLTAKAGSALTNQAGTSLTNKAGTALTNQAGTSLTNKASMGLVNQAGTTLDNKGAMINNKASGMQTVDGGGMLTLKGGLVKIN</sequence>
<dbReference type="InterPro" id="IPR017847">
    <property type="entry name" value="T6SS_RhsGE_Vgr_subset"/>
</dbReference>
<organism evidence="6 7">
    <name type="scientific">Derxia gummosa DSM 723</name>
    <dbReference type="NCBI Taxonomy" id="1121388"/>
    <lineage>
        <taxon>Bacteria</taxon>
        <taxon>Pseudomonadati</taxon>
        <taxon>Pseudomonadota</taxon>
        <taxon>Betaproteobacteria</taxon>
        <taxon>Burkholderiales</taxon>
        <taxon>Alcaligenaceae</taxon>
        <taxon>Derxia</taxon>
    </lineage>
</organism>
<dbReference type="RefSeq" id="WP_028311601.1">
    <property type="nucleotide sequence ID" value="NZ_AXWS01000013.1"/>
</dbReference>
<evidence type="ECO:0000256" key="1">
    <source>
        <dbReference type="ARBA" id="ARBA00004613"/>
    </source>
</evidence>
<reference evidence="7" key="1">
    <citation type="journal article" date="2007" name="Proc. Natl. Acad. Sci. U.S.A.">
        <title>Type VI secretion system translocates a phage tail spike-like protein into target cells where it cross-links actin.</title>
        <authorList>
            <person name="Pukatzki S."/>
            <person name="Ma A.T."/>
            <person name="Revel A.T."/>
            <person name="Sturtevant D."/>
            <person name="Mekalanos J.J."/>
        </authorList>
    </citation>
    <scope>NUCLEOTIDE SEQUENCE</scope>
</reference>
<proteinExistence type="inferred from homology"/>
<dbReference type="GO" id="GO:0005576">
    <property type="term" value="C:extracellular region"/>
    <property type="evidence" value="ECO:0007669"/>
    <property type="project" value="UniProtKB-SubCell"/>
</dbReference>
<dbReference type="Gene3D" id="2.40.50.230">
    <property type="entry name" value="Gp5 N-terminal domain"/>
    <property type="match status" value="1"/>
</dbReference>
<dbReference type="Gene3D" id="4.10.220.110">
    <property type="match status" value="1"/>
</dbReference>
<dbReference type="InterPro" id="IPR050708">
    <property type="entry name" value="T6SS_VgrG/RHS"/>
</dbReference>
<dbReference type="InterPro" id="IPR006533">
    <property type="entry name" value="T6SS_Vgr_RhsGE"/>
</dbReference>
<dbReference type="PANTHER" id="PTHR32305">
    <property type="match status" value="1"/>
</dbReference>
<dbReference type="SUPFAM" id="SSF69349">
    <property type="entry name" value="Phage fibre proteins"/>
    <property type="match status" value="1"/>
</dbReference>
<accession>A0A8B6X539</accession>
<dbReference type="Gene3D" id="2.30.110.50">
    <property type="match status" value="1"/>
</dbReference>
<keyword evidence="3" id="KW-0964">Secreted</keyword>
<dbReference type="NCBIfam" id="TIGR01646">
    <property type="entry name" value="vgr_GE"/>
    <property type="match status" value="1"/>
</dbReference>
<reference evidence="7" key="2">
    <citation type="journal article" date="2019" name="Microbiology">
        <title>The Type VI secretion system: a versatile bacterial weapon.</title>
        <authorList>
            <person name="Coulthurst S."/>
        </authorList>
    </citation>
    <scope>NUCLEOTIDE SEQUENCE</scope>
</reference>
<dbReference type="SUPFAM" id="SSF69279">
    <property type="entry name" value="Phage tail proteins"/>
    <property type="match status" value="2"/>
</dbReference>
<dbReference type="SUPFAM" id="SSF69255">
    <property type="entry name" value="gp5 N-terminal domain-like"/>
    <property type="match status" value="1"/>
</dbReference>
<dbReference type="InterPro" id="IPR054030">
    <property type="entry name" value="Gp5_Vgr_C"/>
</dbReference>
<feature type="domain" description="Gp5/Type VI secretion system Vgr C-terminal trimerisation" evidence="5">
    <location>
        <begin position="457"/>
        <end position="569"/>
    </location>
</feature>
<evidence type="ECO:0000259" key="4">
    <source>
        <dbReference type="Pfam" id="PF04717"/>
    </source>
</evidence>
<dbReference type="Proteomes" id="UP000675920">
    <property type="component" value="Unplaced"/>
</dbReference>
<dbReference type="NCBIfam" id="TIGR03361">
    <property type="entry name" value="VI_Rhs_Vgr"/>
    <property type="match status" value="1"/>
</dbReference>
<dbReference type="OrthoDB" id="1907165at2"/>
<dbReference type="Gene3D" id="3.55.50.10">
    <property type="entry name" value="Baseplate protein-like domains"/>
    <property type="match status" value="1"/>
</dbReference>
<name>A0A8B6X539_9BURK</name>
<reference evidence="7" key="3">
    <citation type="submission" date="2025-08" db="UniProtKB">
        <authorList>
            <consortium name="RefSeq"/>
        </authorList>
    </citation>
    <scope>IDENTIFICATION</scope>
</reference>
<evidence type="ECO:0000256" key="3">
    <source>
        <dbReference type="ARBA" id="ARBA00022525"/>
    </source>
</evidence>